<comment type="caution">
    <text evidence="2">The sequence shown here is derived from an EMBL/GenBank/DDBJ whole genome shotgun (WGS) entry which is preliminary data.</text>
</comment>
<proteinExistence type="predicted"/>
<keyword evidence="3" id="KW-1185">Reference proteome</keyword>
<feature type="region of interest" description="Disordered" evidence="1">
    <location>
        <begin position="15"/>
        <end position="91"/>
    </location>
</feature>
<protein>
    <submittedName>
        <fullName evidence="2">Uncharacterized protein</fullName>
    </submittedName>
</protein>
<evidence type="ECO:0000313" key="3">
    <source>
        <dbReference type="Proteomes" id="UP000740926"/>
    </source>
</evidence>
<reference evidence="2 3" key="1">
    <citation type="journal article" date="2020" name="Microb. Genom.">
        <title>Genetic diversity of clinical and environmental Mucorales isolates obtained from an investigation of mucormycosis cases among solid organ transplant recipients.</title>
        <authorList>
            <person name="Nguyen M.H."/>
            <person name="Kaul D."/>
            <person name="Muto C."/>
            <person name="Cheng S.J."/>
            <person name="Richter R.A."/>
            <person name="Bruno V.M."/>
            <person name="Liu G."/>
            <person name="Beyhan S."/>
            <person name="Sundermann A.J."/>
            <person name="Mounaud S."/>
            <person name="Pasculle A.W."/>
            <person name="Nierman W.C."/>
            <person name="Driscoll E."/>
            <person name="Cumbie R."/>
            <person name="Clancy C.J."/>
            <person name="Dupont C.L."/>
        </authorList>
    </citation>
    <scope>NUCLEOTIDE SEQUENCE [LARGE SCALE GENOMIC DNA]</scope>
    <source>
        <strain evidence="2 3">GL24</strain>
    </source>
</reference>
<gene>
    <name evidence="2" type="ORF">G6F50_016234</name>
</gene>
<feature type="compositionally biased region" description="Basic residues" evidence="1">
    <location>
        <begin position="46"/>
        <end position="55"/>
    </location>
</feature>
<feature type="compositionally biased region" description="Basic and acidic residues" evidence="1">
    <location>
        <begin position="70"/>
        <end position="81"/>
    </location>
</feature>
<evidence type="ECO:0000256" key="1">
    <source>
        <dbReference type="SAM" id="MobiDB-lite"/>
    </source>
</evidence>
<evidence type="ECO:0000313" key="2">
    <source>
        <dbReference type="EMBL" id="KAG1532394.1"/>
    </source>
</evidence>
<accession>A0A9P6XTV3</accession>
<dbReference type="Proteomes" id="UP000740926">
    <property type="component" value="Unassembled WGS sequence"/>
</dbReference>
<dbReference type="EMBL" id="JAANIU010009941">
    <property type="protein sequence ID" value="KAG1532394.1"/>
    <property type="molecule type" value="Genomic_DNA"/>
</dbReference>
<dbReference type="AlphaFoldDB" id="A0A9P6XTV3"/>
<feature type="compositionally biased region" description="Low complexity" evidence="1">
    <location>
        <begin position="82"/>
        <end position="91"/>
    </location>
</feature>
<organism evidence="2 3">
    <name type="scientific">Rhizopus delemar</name>
    <dbReference type="NCBI Taxonomy" id="936053"/>
    <lineage>
        <taxon>Eukaryota</taxon>
        <taxon>Fungi</taxon>
        <taxon>Fungi incertae sedis</taxon>
        <taxon>Mucoromycota</taxon>
        <taxon>Mucoromycotina</taxon>
        <taxon>Mucoromycetes</taxon>
        <taxon>Mucorales</taxon>
        <taxon>Mucorineae</taxon>
        <taxon>Rhizopodaceae</taxon>
        <taxon>Rhizopus</taxon>
    </lineage>
</organism>
<sequence>MRRALPATLAVAITPREFPHDPRTSAQPGHGVAAPSHRTGLQQCRGHGHPHRRAVWPRAEAARADGLQPEADRHGDDHAEPARAMPAAGAA</sequence>
<name>A0A9P6XTV3_9FUNG</name>